<dbReference type="InterPro" id="IPR001478">
    <property type="entry name" value="PDZ"/>
</dbReference>
<dbReference type="InterPro" id="IPR051201">
    <property type="entry name" value="Chloro_Bact_Ser_Proteases"/>
</dbReference>
<keyword evidence="6" id="KW-1185">Reference proteome</keyword>
<evidence type="ECO:0000313" key="5">
    <source>
        <dbReference type="EMBL" id="CUA94916.1"/>
    </source>
</evidence>
<dbReference type="Pfam" id="PF13180">
    <property type="entry name" value="PDZ_2"/>
    <property type="match status" value="1"/>
</dbReference>
<evidence type="ECO:0000256" key="3">
    <source>
        <dbReference type="SAM" id="MobiDB-lite"/>
    </source>
</evidence>
<dbReference type="SMART" id="SM00228">
    <property type="entry name" value="PDZ"/>
    <property type="match status" value="1"/>
</dbReference>
<dbReference type="PANTHER" id="PTHR43343:SF3">
    <property type="entry name" value="PROTEASE DO-LIKE 8, CHLOROPLASTIC"/>
    <property type="match status" value="1"/>
</dbReference>
<feature type="compositionally biased region" description="Polar residues" evidence="3">
    <location>
        <begin position="375"/>
        <end position="385"/>
    </location>
</feature>
<keyword evidence="2" id="KW-0378">Hydrolase</keyword>
<dbReference type="InterPro" id="IPR001940">
    <property type="entry name" value="Peptidase_S1C"/>
</dbReference>
<accession>A0A0K6HVP8</accession>
<dbReference type="Gene3D" id="2.40.10.120">
    <property type="match status" value="1"/>
</dbReference>
<feature type="region of interest" description="Disordered" evidence="3">
    <location>
        <begin position="373"/>
        <end position="393"/>
    </location>
</feature>
<dbReference type="PROSITE" id="PS50106">
    <property type="entry name" value="PDZ"/>
    <property type="match status" value="1"/>
</dbReference>
<dbReference type="EMBL" id="CYHF01000002">
    <property type="protein sequence ID" value="CUA94916.1"/>
    <property type="molecule type" value="Genomic_DNA"/>
</dbReference>
<evidence type="ECO:0000256" key="1">
    <source>
        <dbReference type="ARBA" id="ARBA00022670"/>
    </source>
</evidence>
<dbReference type="SUPFAM" id="SSF50156">
    <property type="entry name" value="PDZ domain-like"/>
    <property type="match status" value="1"/>
</dbReference>
<organism evidence="5 6">
    <name type="scientific">Thiomonas bhubaneswarensis</name>
    <dbReference type="NCBI Taxonomy" id="339866"/>
    <lineage>
        <taxon>Bacteria</taxon>
        <taxon>Pseudomonadati</taxon>
        <taxon>Pseudomonadota</taxon>
        <taxon>Betaproteobacteria</taxon>
        <taxon>Burkholderiales</taxon>
        <taxon>Thiomonas</taxon>
    </lineage>
</organism>
<dbReference type="GO" id="GO:0004252">
    <property type="term" value="F:serine-type endopeptidase activity"/>
    <property type="evidence" value="ECO:0007669"/>
    <property type="project" value="InterPro"/>
</dbReference>
<dbReference type="OrthoDB" id="8520726at2"/>
<evidence type="ECO:0000313" key="6">
    <source>
        <dbReference type="Proteomes" id="UP000183649"/>
    </source>
</evidence>
<dbReference type="Proteomes" id="UP000183649">
    <property type="component" value="Unassembled WGS sequence"/>
</dbReference>
<dbReference type="PRINTS" id="PR00834">
    <property type="entry name" value="PROTEASES2C"/>
</dbReference>
<name>A0A0K6HVP8_9BURK</name>
<dbReference type="PANTHER" id="PTHR43343">
    <property type="entry name" value="PEPTIDASE S12"/>
    <property type="match status" value="1"/>
</dbReference>
<reference evidence="6" key="1">
    <citation type="submission" date="2015-08" db="EMBL/GenBank/DDBJ databases">
        <authorList>
            <person name="Varghese N."/>
        </authorList>
    </citation>
    <scope>NUCLEOTIDE SEQUENCE [LARGE SCALE GENOMIC DNA]</scope>
    <source>
        <strain evidence="6">DSM 18181</strain>
    </source>
</reference>
<evidence type="ECO:0000259" key="4">
    <source>
        <dbReference type="PROSITE" id="PS50106"/>
    </source>
</evidence>
<dbReference type="Pfam" id="PF13365">
    <property type="entry name" value="Trypsin_2"/>
    <property type="match status" value="1"/>
</dbReference>
<proteinExistence type="predicted"/>
<dbReference type="AlphaFoldDB" id="A0A0K6HVP8"/>
<feature type="domain" description="PDZ" evidence="4">
    <location>
        <begin position="272"/>
        <end position="363"/>
    </location>
</feature>
<keyword evidence="1 5" id="KW-0645">Protease</keyword>
<dbReference type="GO" id="GO:0006508">
    <property type="term" value="P:proteolysis"/>
    <property type="evidence" value="ECO:0007669"/>
    <property type="project" value="UniProtKB-KW"/>
</dbReference>
<evidence type="ECO:0000256" key="2">
    <source>
        <dbReference type="ARBA" id="ARBA00022801"/>
    </source>
</evidence>
<sequence>MRRLWLLFSQTVTIALAALFVISTLKPTWIGFGLSATAPKQAPTVVTIQDASSKPAALPAPGSYSAAALKAMPAVVSITTSKTPQRLPGRDAWLRQFQGGRQPTVGLGSGVIVSPDGYILTNNHVVEGADQIEVTLADGREAKATLVGRDPDTDLAVLRIQLTDLPVITFGNDANAHVGDVVLAIGYPFGVGQTVTQGIISALGRTQLGINTFENFIQTDAAINPGNSGGALVDANGNLIGINTAIFSRSGGSLGIGFAVPVSTARNVMQQLISTGQVVRGWIGVEPQDVTDRLARALNLPHPEGVVIVGVLRNGPADAAGMRPGDVVLDVNGKLVSNTGQLLNAVAGLKPGSEAALQVLRDGKAATLHIRIGTRPQSLSQNQPAEDSEGVLP</sequence>
<protein>
    <submittedName>
        <fullName evidence="5">Periplasmic serine protease, S1-C subfamily, contain C-terminal PDZ domain</fullName>
    </submittedName>
</protein>
<dbReference type="InterPro" id="IPR009003">
    <property type="entry name" value="Peptidase_S1_PA"/>
</dbReference>
<dbReference type="RefSeq" id="WP_055449718.1">
    <property type="nucleotide sequence ID" value="NZ_CYHF01000002.1"/>
</dbReference>
<dbReference type="STRING" id="339866.GCA_001418255_00789"/>
<dbReference type="InterPro" id="IPR036034">
    <property type="entry name" value="PDZ_sf"/>
</dbReference>
<dbReference type="Gene3D" id="2.30.42.10">
    <property type="match status" value="1"/>
</dbReference>
<gene>
    <name evidence="5" type="ORF">Ga0061069_102265</name>
</gene>
<dbReference type="SUPFAM" id="SSF50494">
    <property type="entry name" value="Trypsin-like serine proteases"/>
    <property type="match status" value="1"/>
</dbReference>